<dbReference type="InterPro" id="IPR001448">
    <property type="entry name" value="SASP_alpha/beta-type"/>
</dbReference>
<feature type="region of interest" description="Disordered" evidence="1">
    <location>
        <begin position="52"/>
        <end position="72"/>
    </location>
</feature>
<gene>
    <name evidence="2" type="ORF">ACFPXP_02060</name>
</gene>
<evidence type="ECO:0000313" key="2">
    <source>
        <dbReference type="EMBL" id="MFC5985257.1"/>
    </source>
</evidence>
<keyword evidence="3" id="KW-1185">Reference proteome</keyword>
<dbReference type="Pfam" id="PF00269">
    <property type="entry name" value="SASP"/>
    <property type="match status" value="1"/>
</dbReference>
<evidence type="ECO:0000256" key="1">
    <source>
        <dbReference type="SAM" id="MobiDB-lite"/>
    </source>
</evidence>
<reference evidence="3" key="1">
    <citation type="journal article" date="2019" name="Int. J. Syst. Evol. Microbiol.">
        <title>The Global Catalogue of Microorganisms (GCM) 10K type strain sequencing project: providing services to taxonomists for standard genome sequencing and annotation.</title>
        <authorList>
            <consortium name="The Broad Institute Genomics Platform"/>
            <consortium name="The Broad Institute Genome Sequencing Center for Infectious Disease"/>
            <person name="Wu L."/>
            <person name="Ma J."/>
        </authorList>
    </citation>
    <scope>NUCLEOTIDE SEQUENCE [LARGE SCALE GENOMIC DNA]</scope>
    <source>
        <strain evidence="3">CCM 8749</strain>
    </source>
</reference>
<dbReference type="Gene3D" id="6.10.10.80">
    <property type="entry name" value="Small, acid-soluble spore protein, alpha/beta type-like"/>
    <property type="match status" value="1"/>
</dbReference>
<dbReference type="Proteomes" id="UP001596250">
    <property type="component" value="Unassembled WGS sequence"/>
</dbReference>
<evidence type="ECO:0000313" key="3">
    <source>
        <dbReference type="Proteomes" id="UP001596250"/>
    </source>
</evidence>
<sequence length="96" mass="10719">MSRRGRSRRYAVPGVEQEMKQLKSDVMSRAGYPVDPNRPDDVKYEAAREVGVPLRPGDNGHLTTEDAGKVGGQIGGRMVKEMIRIAQEQLNNRPRS</sequence>
<name>A0ABW1IJN4_9BACL</name>
<dbReference type="RefSeq" id="WP_379891911.1">
    <property type="nucleotide sequence ID" value="NZ_CBCSCT010000003.1"/>
</dbReference>
<dbReference type="EMBL" id="JBHSQV010000010">
    <property type="protein sequence ID" value="MFC5985257.1"/>
    <property type="molecule type" value="Genomic_DNA"/>
</dbReference>
<protein>
    <submittedName>
        <fullName evidence="2">Small, acid-soluble spore protein, alpha/beta type</fullName>
    </submittedName>
</protein>
<accession>A0ABW1IJN4</accession>
<proteinExistence type="predicted"/>
<comment type="caution">
    <text evidence="2">The sequence shown here is derived from an EMBL/GenBank/DDBJ whole genome shotgun (WGS) entry which is preliminary data.</text>
</comment>
<dbReference type="InterPro" id="IPR038300">
    <property type="entry name" value="SASP_sf_alpha/beta"/>
</dbReference>
<organism evidence="2 3">
    <name type="scientific">Marinicrinis lubricantis</name>
    <dbReference type="NCBI Taxonomy" id="2086470"/>
    <lineage>
        <taxon>Bacteria</taxon>
        <taxon>Bacillati</taxon>
        <taxon>Bacillota</taxon>
        <taxon>Bacilli</taxon>
        <taxon>Bacillales</taxon>
        <taxon>Paenibacillaceae</taxon>
    </lineage>
</organism>